<proteinExistence type="predicted"/>
<reference evidence="2" key="1">
    <citation type="submission" date="2022-11" db="EMBL/GenBank/DDBJ databases">
        <title>Marinomonas sp. nov., isolated from marine algae.</title>
        <authorList>
            <person name="Choi D.G."/>
            <person name="Kim J.M."/>
            <person name="Lee J.K."/>
            <person name="Baek J.H."/>
            <person name="Jeon C.O."/>
        </authorList>
    </citation>
    <scope>NUCLEOTIDE SEQUENCE</scope>
    <source>
        <strain evidence="2">KJ51-3</strain>
    </source>
</reference>
<sequence length="40" mass="4218">MKLKKVVLGSALLLTAALSTVSVQAADKVRFVTEGAWDSI</sequence>
<evidence type="ECO:0000256" key="1">
    <source>
        <dbReference type="SAM" id="SignalP"/>
    </source>
</evidence>
<dbReference type="Proteomes" id="UP001431181">
    <property type="component" value="Unassembled WGS sequence"/>
</dbReference>
<evidence type="ECO:0000313" key="2">
    <source>
        <dbReference type="EMBL" id="MCW4631235.1"/>
    </source>
</evidence>
<feature type="signal peptide" evidence="1">
    <location>
        <begin position="1"/>
        <end position="25"/>
    </location>
</feature>
<dbReference type="EMBL" id="JAPEUL010000011">
    <property type="protein sequence ID" value="MCW4631235.1"/>
    <property type="molecule type" value="Genomic_DNA"/>
</dbReference>
<gene>
    <name evidence="2" type="ORF">ONZ52_20855</name>
</gene>
<evidence type="ECO:0008006" key="4">
    <source>
        <dbReference type="Google" id="ProtNLM"/>
    </source>
</evidence>
<name>A0ABT3KL30_9GAMM</name>
<comment type="caution">
    <text evidence="2">The sequence shown here is derived from an EMBL/GenBank/DDBJ whole genome shotgun (WGS) entry which is preliminary data.</text>
</comment>
<keyword evidence="3" id="KW-1185">Reference proteome</keyword>
<dbReference type="RefSeq" id="WP_265220571.1">
    <property type="nucleotide sequence ID" value="NZ_JAPEUL010000011.1"/>
</dbReference>
<accession>A0ABT3KL30</accession>
<protein>
    <recommendedName>
        <fullName evidence="4">ABC transporter substrate-binding protein</fullName>
    </recommendedName>
</protein>
<keyword evidence="1" id="KW-0732">Signal</keyword>
<evidence type="ECO:0000313" key="3">
    <source>
        <dbReference type="Proteomes" id="UP001431181"/>
    </source>
</evidence>
<organism evidence="2 3">
    <name type="scientific">Marinomonas rhodophyticola</name>
    <dbReference type="NCBI Taxonomy" id="2992803"/>
    <lineage>
        <taxon>Bacteria</taxon>
        <taxon>Pseudomonadati</taxon>
        <taxon>Pseudomonadota</taxon>
        <taxon>Gammaproteobacteria</taxon>
        <taxon>Oceanospirillales</taxon>
        <taxon>Oceanospirillaceae</taxon>
        <taxon>Marinomonas</taxon>
    </lineage>
</organism>
<feature type="chain" id="PRO_5047333378" description="ABC transporter substrate-binding protein" evidence="1">
    <location>
        <begin position="26"/>
        <end position="40"/>
    </location>
</feature>